<accession>A0A327QRL9</accession>
<dbReference type="PANTHER" id="PTHR34978:SF3">
    <property type="entry name" value="SLR0241 PROTEIN"/>
    <property type="match status" value="1"/>
</dbReference>
<comment type="caution">
    <text evidence="3">The sequence shown here is derived from an EMBL/GenBank/DDBJ whole genome shotgun (WGS) entry which is preliminary data.</text>
</comment>
<dbReference type="InterPro" id="IPR008756">
    <property type="entry name" value="Peptidase_M56"/>
</dbReference>
<proteinExistence type="predicted"/>
<dbReference type="Proteomes" id="UP000249547">
    <property type="component" value="Unassembled WGS sequence"/>
</dbReference>
<evidence type="ECO:0000259" key="2">
    <source>
        <dbReference type="Pfam" id="PF05569"/>
    </source>
</evidence>
<feature type="transmembrane region" description="Helical" evidence="1">
    <location>
        <begin position="270"/>
        <end position="286"/>
    </location>
</feature>
<feature type="transmembrane region" description="Helical" evidence="1">
    <location>
        <begin position="90"/>
        <end position="114"/>
    </location>
</feature>
<feature type="transmembrane region" description="Helical" evidence="1">
    <location>
        <begin position="37"/>
        <end position="54"/>
    </location>
</feature>
<keyword evidence="1" id="KW-0472">Membrane</keyword>
<keyword evidence="4" id="KW-1185">Reference proteome</keyword>
<dbReference type="PANTHER" id="PTHR34978">
    <property type="entry name" value="POSSIBLE SENSOR-TRANSDUCER PROTEIN BLAR"/>
    <property type="match status" value="1"/>
</dbReference>
<feature type="domain" description="Peptidase M56" evidence="2">
    <location>
        <begin position="164"/>
        <end position="258"/>
    </location>
</feature>
<dbReference type="OrthoDB" id="1522859at2"/>
<dbReference type="InterPro" id="IPR052173">
    <property type="entry name" value="Beta-lactam_resp_regulator"/>
</dbReference>
<protein>
    <submittedName>
        <fullName evidence="3">BlaR1 peptidase M56</fullName>
    </submittedName>
</protein>
<evidence type="ECO:0000313" key="4">
    <source>
        <dbReference type="Proteomes" id="UP000249547"/>
    </source>
</evidence>
<dbReference type="Pfam" id="PF05569">
    <property type="entry name" value="Peptidase_M56"/>
    <property type="match status" value="1"/>
</dbReference>
<keyword evidence="1" id="KW-0812">Transmembrane</keyword>
<keyword evidence="1" id="KW-1133">Transmembrane helix</keyword>
<name>A0A327QRL9_9BACT</name>
<evidence type="ECO:0000256" key="1">
    <source>
        <dbReference type="SAM" id="Phobius"/>
    </source>
</evidence>
<evidence type="ECO:0000313" key="3">
    <source>
        <dbReference type="EMBL" id="RAJ06990.1"/>
    </source>
</evidence>
<organism evidence="3 4">
    <name type="scientific">Chitinophaga skermanii</name>
    <dbReference type="NCBI Taxonomy" id="331697"/>
    <lineage>
        <taxon>Bacteria</taxon>
        <taxon>Pseudomonadati</taxon>
        <taxon>Bacteroidota</taxon>
        <taxon>Chitinophagia</taxon>
        <taxon>Chitinophagales</taxon>
        <taxon>Chitinophagaceae</taxon>
        <taxon>Chitinophaga</taxon>
    </lineage>
</organism>
<dbReference type="EMBL" id="QLLL01000003">
    <property type="protein sequence ID" value="RAJ06990.1"/>
    <property type="molecule type" value="Genomic_DNA"/>
</dbReference>
<feature type="transmembrane region" description="Helical" evidence="1">
    <location>
        <begin position="6"/>
        <end position="25"/>
    </location>
</feature>
<dbReference type="AlphaFoldDB" id="A0A327QRL9"/>
<sequence>MIYIFQCLLQASGCLVLLYLLYWMVLSRLSFHRWNRMYLVSSLFISCLVPFIKFPTAHTPILSKPSVAEALTFNEVASVVVDAPNFTPSAFQMMGGFTGLLFVLYILGAGKVLWKRAKEMATMRTALQVQEKKEKAGFHFIPTNNLNASFFNYIFIQQDLPSAISETIFQHEAWHAKLKHSADIVLLTFMEIVFWFNPIIYLYGKSLRAVHEYEVDDLMAQQMDKSVYARVLLEVQSAQNYRIMHLYNQHPLTKRVHLLFTQPSHAMKKYLYLLIVPCLVLVMASFKTVRQPLPEGVTFVSTEKEMKLSIDMNYLEKGKDFEKFTEEHWNTIAEAFKSKGYTISFDKVHFNAENNITAITFNMKKQDGSSLAAGYDVRFLCAQGYVITIRADLTPANESFIKSEKKSTKSVLSYITDFNVNKTLPSNKNDAAKDDNC</sequence>
<dbReference type="RefSeq" id="WP_111597562.1">
    <property type="nucleotide sequence ID" value="NZ_QLLL01000003.1"/>
</dbReference>
<reference evidence="3 4" key="1">
    <citation type="submission" date="2018-06" db="EMBL/GenBank/DDBJ databases">
        <title>Genomic Encyclopedia of Archaeal and Bacterial Type Strains, Phase II (KMG-II): from individual species to whole genera.</title>
        <authorList>
            <person name="Goeker M."/>
        </authorList>
    </citation>
    <scope>NUCLEOTIDE SEQUENCE [LARGE SCALE GENOMIC DNA]</scope>
    <source>
        <strain evidence="3 4">DSM 23857</strain>
    </source>
</reference>
<gene>
    <name evidence="3" type="ORF">LX64_02118</name>
</gene>